<dbReference type="GO" id="GO:0006207">
    <property type="term" value="P:'de novo' pyrimidine nucleobase biosynthetic process"/>
    <property type="evidence" value="ECO:0007669"/>
    <property type="project" value="TreeGrafter"/>
</dbReference>
<feature type="active site" evidence="6">
    <location>
        <position position="248"/>
    </location>
</feature>
<evidence type="ECO:0000256" key="1">
    <source>
        <dbReference type="ARBA" id="ARBA00002368"/>
    </source>
</evidence>
<dbReference type="PROSITE" id="PS00483">
    <property type="entry name" value="DIHYDROOROTASE_2"/>
    <property type="match status" value="1"/>
</dbReference>
<name>A0A1G2QKC1_9BACT</name>
<comment type="caution">
    <text evidence="6">Lacks conserved residue(s) required for the propagation of feature annotation.</text>
</comment>
<sequence length="348" mass="39555">MSEFREITMARPDDFHVHLRSGTMMQEVVRLTRPWRRALVMPNLEKPILTAEDALRYHDEIERAKRTHGVDFEPLMTIQITKDTSSDIIHRARIDGKVLAGKVYPRGLTTNSEFGVVDYPKELYSTLLTMEETGMVLSLHGEKPGTFSLDRERAFLETLSWIIEHFPRLKIVLEHITTAASVGFVMHGPPTLAATITPHHLYLTLDDVIGTTLRPHNFCKPIAKYPHDLRALRSALTSGNPRFFAGTDSAPHSRERKECDHGCAGIFSAPTALSLYLDAFEEEDAFLIASPFLNEYGARFYGLPPIPDQRWIQLQKKTWNVREMETRCGVKIFTANEMGDVHWNVLAS</sequence>
<comment type="subunit">
    <text evidence="6">Homodimer.</text>
</comment>
<dbReference type="GO" id="GO:0008270">
    <property type="term" value="F:zinc ion binding"/>
    <property type="evidence" value="ECO:0007669"/>
    <property type="project" value="UniProtKB-UniRule"/>
</dbReference>
<keyword evidence="5 6" id="KW-0665">Pyrimidine biosynthesis</keyword>
<feature type="binding site" evidence="6">
    <location>
        <begin position="18"/>
        <end position="20"/>
    </location>
    <ligand>
        <name>substrate</name>
    </ligand>
</feature>
<dbReference type="UniPathway" id="UPA00070">
    <property type="reaction ID" value="UER00117"/>
</dbReference>
<reference evidence="8 9" key="1">
    <citation type="journal article" date="2016" name="Nat. Commun.">
        <title>Thousands of microbial genomes shed light on interconnected biogeochemical processes in an aquifer system.</title>
        <authorList>
            <person name="Anantharaman K."/>
            <person name="Brown C.T."/>
            <person name="Hug L.A."/>
            <person name="Sharon I."/>
            <person name="Castelle C.J."/>
            <person name="Probst A.J."/>
            <person name="Thomas B.C."/>
            <person name="Singh A."/>
            <person name="Wilkins M.J."/>
            <person name="Karaoz U."/>
            <person name="Brodie E.L."/>
            <person name="Williams K.H."/>
            <person name="Hubbard S.S."/>
            <person name="Banfield J.F."/>
        </authorList>
    </citation>
    <scope>NUCLEOTIDE SEQUENCE [LARGE SCALE GENOMIC DNA]</scope>
</reference>
<feature type="binding site" description="via carbamate group" evidence="6">
    <location>
        <position position="102"/>
    </location>
    <ligand>
        <name>Zn(2+)</name>
        <dbReference type="ChEBI" id="CHEBI:29105"/>
        <label>1</label>
    </ligand>
</feature>
<comment type="similarity">
    <text evidence="6">Belongs to the metallo-dependent hydrolases superfamily. DHOase family. Class II DHOase subfamily.</text>
</comment>
<feature type="binding site" description="via carbamate group" evidence="6">
    <location>
        <position position="102"/>
    </location>
    <ligand>
        <name>Zn(2+)</name>
        <dbReference type="ChEBI" id="CHEBI:29105"/>
        <label>2</label>
    </ligand>
</feature>
<evidence type="ECO:0000256" key="7">
    <source>
        <dbReference type="NCBIfam" id="TIGR00856"/>
    </source>
</evidence>
<dbReference type="EMBL" id="MHTL01000014">
    <property type="protein sequence ID" value="OHA60401.1"/>
    <property type="molecule type" value="Genomic_DNA"/>
</dbReference>
<comment type="function">
    <text evidence="1 6">Catalyzes the reversible cyclization of carbamoyl aspartate to dihydroorotate.</text>
</comment>
<accession>A0A1G2QKC1</accession>
<feature type="binding site" evidence="6">
    <location>
        <position position="43"/>
    </location>
    <ligand>
        <name>substrate</name>
    </ligand>
</feature>
<feature type="binding site" evidence="6">
    <location>
        <position position="252"/>
    </location>
    <ligand>
        <name>substrate</name>
    </ligand>
</feature>
<evidence type="ECO:0000313" key="8">
    <source>
        <dbReference type="EMBL" id="OHA60401.1"/>
    </source>
</evidence>
<dbReference type="PANTHER" id="PTHR43137:SF1">
    <property type="entry name" value="DIHYDROOROTASE"/>
    <property type="match status" value="1"/>
</dbReference>
<feature type="binding site" evidence="6">
    <location>
        <position position="175"/>
    </location>
    <ligand>
        <name>Zn(2+)</name>
        <dbReference type="ChEBI" id="CHEBI:29105"/>
        <label>2</label>
    </ligand>
</feature>
<feature type="binding site" evidence="6">
    <location>
        <position position="18"/>
    </location>
    <ligand>
        <name>Zn(2+)</name>
        <dbReference type="ChEBI" id="CHEBI:29105"/>
        <label>1</label>
    </ligand>
</feature>
<dbReference type="HAMAP" id="MF_00219">
    <property type="entry name" value="PyrC_classII"/>
    <property type="match status" value="1"/>
</dbReference>
<dbReference type="Gene3D" id="3.20.20.140">
    <property type="entry name" value="Metal-dependent hydrolases"/>
    <property type="match status" value="1"/>
</dbReference>
<evidence type="ECO:0000313" key="9">
    <source>
        <dbReference type="Proteomes" id="UP000177090"/>
    </source>
</evidence>
<keyword evidence="4 6" id="KW-0862">Zinc</keyword>
<dbReference type="NCBIfam" id="TIGR00856">
    <property type="entry name" value="pyrC_dimer"/>
    <property type="match status" value="1"/>
</dbReference>
<dbReference type="SUPFAM" id="SSF51556">
    <property type="entry name" value="Metallo-dependent hydrolases"/>
    <property type="match status" value="1"/>
</dbReference>
<evidence type="ECO:0000256" key="3">
    <source>
        <dbReference type="ARBA" id="ARBA00022801"/>
    </source>
</evidence>
<keyword evidence="3 6" id="KW-0378">Hydrolase</keyword>
<comment type="catalytic activity">
    <reaction evidence="6">
        <text>(S)-dihydroorotate + H2O = N-carbamoyl-L-aspartate + H(+)</text>
        <dbReference type="Rhea" id="RHEA:24296"/>
        <dbReference type="ChEBI" id="CHEBI:15377"/>
        <dbReference type="ChEBI" id="CHEBI:15378"/>
        <dbReference type="ChEBI" id="CHEBI:30864"/>
        <dbReference type="ChEBI" id="CHEBI:32814"/>
        <dbReference type="EC" id="3.5.2.3"/>
    </reaction>
</comment>
<dbReference type="STRING" id="1802440.A2569_03095"/>
<dbReference type="AlphaFoldDB" id="A0A1G2QKC1"/>
<comment type="pathway">
    <text evidence="6">Pyrimidine metabolism; UMP biosynthesis via de novo pathway; (S)-dihydroorotate from bicarbonate: step 3/3.</text>
</comment>
<dbReference type="PANTHER" id="PTHR43137">
    <property type="entry name" value="DIHYDROOROTASE"/>
    <property type="match status" value="1"/>
</dbReference>
<feature type="binding site" evidence="6">
    <location>
        <position position="140"/>
    </location>
    <ligand>
        <name>Zn(2+)</name>
        <dbReference type="ChEBI" id="CHEBI:29105"/>
        <label>2</label>
    </ligand>
</feature>
<feature type="modified residue" description="N6-carboxylysine" evidence="6">
    <location>
        <position position="102"/>
    </location>
</feature>
<dbReference type="GO" id="GO:0005737">
    <property type="term" value="C:cytoplasm"/>
    <property type="evidence" value="ECO:0007669"/>
    <property type="project" value="TreeGrafter"/>
</dbReference>
<evidence type="ECO:0000256" key="4">
    <source>
        <dbReference type="ARBA" id="ARBA00022833"/>
    </source>
</evidence>
<dbReference type="InterPro" id="IPR032466">
    <property type="entry name" value="Metal_Hydrolase"/>
</dbReference>
<feature type="binding site" evidence="6">
    <location>
        <position position="248"/>
    </location>
    <ligand>
        <name>Zn(2+)</name>
        <dbReference type="ChEBI" id="CHEBI:29105"/>
        <label>1</label>
    </ligand>
</feature>
<dbReference type="PIRSF" id="PIRSF001237">
    <property type="entry name" value="DHOdimr"/>
    <property type="match status" value="1"/>
</dbReference>
<gene>
    <name evidence="6" type="primary">pyrC</name>
    <name evidence="8" type="ORF">A2569_03095</name>
</gene>
<dbReference type="GO" id="GO:0004151">
    <property type="term" value="F:dihydroorotase activity"/>
    <property type="evidence" value="ECO:0007669"/>
    <property type="project" value="UniProtKB-UniRule"/>
</dbReference>
<evidence type="ECO:0000256" key="2">
    <source>
        <dbReference type="ARBA" id="ARBA00022723"/>
    </source>
</evidence>
<dbReference type="Proteomes" id="UP000177090">
    <property type="component" value="Unassembled WGS sequence"/>
</dbReference>
<dbReference type="EC" id="3.5.2.3" evidence="6 7"/>
<evidence type="ECO:0000256" key="6">
    <source>
        <dbReference type="HAMAP-Rule" id="MF_00219"/>
    </source>
</evidence>
<feature type="binding site" evidence="6">
    <location>
        <position position="16"/>
    </location>
    <ligand>
        <name>Zn(2+)</name>
        <dbReference type="ChEBI" id="CHEBI:29105"/>
        <label>1</label>
    </ligand>
</feature>
<evidence type="ECO:0000256" key="5">
    <source>
        <dbReference type="ARBA" id="ARBA00022975"/>
    </source>
</evidence>
<comment type="cofactor">
    <cofactor evidence="6">
        <name>Zn(2+)</name>
        <dbReference type="ChEBI" id="CHEBI:29105"/>
    </cofactor>
    <text evidence="6">Binds 2 Zn(2+) ions per subunit.</text>
</comment>
<feature type="binding site" evidence="6">
    <location>
        <position position="140"/>
    </location>
    <ligand>
        <name>substrate</name>
    </ligand>
</feature>
<feature type="binding site" evidence="6">
    <location>
        <position position="264"/>
    </location>
    <ligand>
        <name>substrate</name>
    </ligand>
</feature>
<protein>
    <recommendedName>
        <fullName evidence="6 7">Dihydroorotase</fullName>
        <shortName evidence="6">DHOase</shortName>
        <ecNumber evidence="6 7">3.5.2.3</ecNumber>
    </recommendedName>
</protein>
<dbReference type="GO" id="GO:0044205">
    <property type="term" value="P:'de novo' UMP biosynthetic process"/>
    <property type="evidence" value="ECO:0007669"/>
    <property type="project" value="UniProtKB-UniRule"/>
</dbReference>
<comment type="caution">
    <text evidence="8">The sequence shown here is derived from an EMBL/GenBank/DDBJ whole genome shotgun (WGS) entry which is preliminary data.</text>
</comment>
<dbReference type="PROSITE" id="PS00482">
    <property type="entry name" value="DIHYDROOROTASE_1"/>
    <property type="match status" value="1"/>
</dbReference>
<proteinExistence type="inferred from homology"/>
<organism evidence="8 9">
    <name type="scientific">Candidatus Vogelbacteria bacterium RIFOXYD1_FULL_51_18</name>
    <dbReference type="NCBI Taxonomy" id="1802440"/>
    <lineage>
        <taxon>Bacteria</taxon>
        <taxon>Candidatus Vogeliibacteriota</taxon>
    </lineage>
</organism>
<dbReference type="InterPro" id="IPR004721">
    <property type="entry name" value="DHOdimr"/>
</dbReference>
<dbReference type="InterPro" id="IPR002195">
    <property type="entry name" value="Dihydroorotase_CS"/>
</dbReference>
<keyword evidence="2 6" id="KW-0479">Metal-binding</keyword>